<sequence>MEESQFDSTLGGTEHLPNSANSLKFASSRSIEIAAMTESIFRPSNTKLIFQSLPVHMRRRVMSHNCKRLPRKLREGHLEQLKKSGLPPKQKRPSRKYRRRPANLLEEYNRRQKRNIWLETHIWHAKRFHMIERWGHRLAHAPCDKAFRACYRASSAHCLLQDISYYTPIKVTGRPEYIQEMFSCLSTPVTGLGICAKAYMTGNREGTIHMYKANSYPYGYIGKVTFIWVPSDSSARTLWLFVHPAQANQIESVLADLLCSDIKSSNNEIPEKRRKLVNNYSEQVKIKVLPGIFNRFRLTGPNSHAVLAHSLKSVDNIEKLKSSQWLSCLNQKSELYLKENHDYWQDIKYCSSPSQLSSRLILGLVVRDPRLSRPSKRTKAQTENNDQISVKSLLHFPKSISHSPLWDTNAHEAIKTNKLSNLQFTNHVRKTQLVPGTVYLEDPAVQSVPVVLVQRPGSQESIYKKLGYGSGWDIIVPSGYGVPFWHTFIMFGGRSGGLRETESLAFEMGECYMPPDSNAGREEEKRIESELRERYFKLPPSKRVNYTKLAVNSPFIPPWKVLLKDWSNTTVEDFFILRNKKLLDTLQDCLKQKKKLPEMEHAAQCLVAVYIQMHGKGNLKRHALMCLPQSGDIGDIKNLFEPHHADPHEKLRKQKRTLHLKNLKQWRRQRVKLRKKGVLTVNKTQKICKKVPSEYVKSMRELWVPSNTQTVRHSAAREIVGYLSQGAFSFSEAKSCGIGYIPYIALSTLLKSGHNQILIRNTSSRKYRLADLHIVKSG</sequence>
<evidence type="ECO:0000259" key="6">
    <source>
        <dbReference type="Pfam" id="PF08170"/>
    </source>
</evidence>
<keyword evidence="2" id="KW-0819">tRNA processing</keyword>
<dbReference type="PANTHER" id="PTHR22731:SF3">
    <property type="entry name" value="RIBONUCLEASES P_MRP PROTEIN SUBUNIT POP1"/>
    <property type="match status" value="1"/>
</dbReference>
<evidence type="ECO:0000256" key="4">
    <source>
        <dbReference type="SAM" id="MobiDB-lite"/>
    </source>
</evidence>
<dbReference type="InterPro" id="IPR009723">
    <property type="entry name" value="Pop1_N"/>
</dbReference>
<feature type="domain" description="Pop1 N-terminal" evidence="5">
    <location>
        <begin position="107"/>
        <end position="173"/>
    </location>
</feature>
<evidence type="ECO:0000256" key="3">
    <source>
        <dbReference type="ARBA" id="ARBA00023242"/>
    </source>
</evidence>
<dbReference type="InterPro" id="IPR039182">
    <property type="entry name" value="Pop1"/>
</dbReference>
<dbReference type="PANTHER" id="PTHR22731">
    <property type="entry name" value="RIBONUCLEASES P/MRP PROTEIN SUBUNIT POP1"/>
    <property type="match status" value="1"/>
</dbReference>
<feature type="region of interest" description="Disordered" evidence="4">
    <location>
        <begin position="77"/>
        <end position="101"/>
    </location>
</feature>
<gene>
    <name evidence="8" type="ORF">g.845</name>
</gene>
<evidence type="ECO:0000313" key="8">
    <source>
        <dbReference type="EMBL" id="JAT85763.1"/>
    </source>
</evidence>
<dbReference type="GO" id="GO:0000172">
    <property type="term" value="C:ribonuclease MRP complex"/>
    <property type="evidence" value="ECO:0007669"/>
    <property type="project" value="InterPro"/>
</dbReference>
<keyword evidence="3" id="KW-0539">Nucleus</keyword>
<dbReference type="OrthoDB" id="442863at2759"/>
<reference evidence="8" key="1">
    <citation type="submission" date="2015-09" db="EMBL/GenBank/DDBJ databases">
        <title>De novo assembly of Pectinophora gossypiella (Pink Bollworm) gut transcriptome.</title>
        <authorList>
            <person name="Tassone E.E."/>
        </authorList>
    </citation>
    <scope>NUCLEOTIDE SEQUENCE</scope>
</reference>
<accession>A0A1E1WFI7</accession>
<feature type="compositionally biased region" description="Basic residues" evidence="4">
    <location>
        <begin position="89"/>
        <end position="101"/>
    </location>
</feature>
<dbReference type="Pfam" id="PF08170">
    <property type="entry name" value="POPLD"/>
    <property type="match status" value="1"/>
</dbReference>
<evidence type="ECO:0000259" key="5">
    <source>
        <dbReference type="Pfam" id="PF06978"/>
    </source>
</evidence>
<dbReference type="AlphaFoldDB" id="A0A1E1WFI7"/>
<protein>
    <submittedName>
        <fullName evidence="8">Uncharacterized protein</fullName>
    </submittedName>
</protein>
<evidence type="ECO:0000259" key="7">
    <source>
        <dbReference type="Pfam" id="PF22770"/>
    </source>
</evidence>
<evidence type="ECO:0000256" key="1">
    <source>
        <dbReference type="ARBA" id="ARBA00004123"/>
    </source>
</evidence>
<dbReference type="InterPro" id="IPR012590">
    <property type="entry name" value="POPLD_dom"/>
</dbReference>
<feature type="region of interest" description="Disordered" evidence="4">
    <location>
        <begin position="1"/>
        <end position="21"/>
    </location>
</feature>
<dbReference type="GO" id="GO:0005655">
    <property type="term" value="C:nucleolar ribonuclease P complex"/>
    <property type="evidence" value="ECO:0007669"/>
    <property type="project" value="InterPro"/>
</dbReference>
<dbReference type="Pfam" id="PF06978">
    <property type="entry name" value="POP1_N"/>
    <property type="match status" value="2"/>
</dbReference>
<feature type="domain" description="Pop1 N-terminal" evidence="5">
    <location>
        <begin position="25"/>
        <end position="99"/>
    </location>
</feature>
<dbReference type="InterPro" id="IPR055079">
    <property type="entry name" value="POP1_C"/>
</dbReference>
<name>A0A1E1WFI7_PECGO</name>
<dbReference type="Pfam" id="PF22770">
    <property type="entry name" value="POP1_C"/>
    <property type="match status" value="1"/>
</dbReference>
<evidence type="ECO:0000256" key="2">
    <source>
        <dbReference type="ARBA" id="ARBA00022694"/>
    </source>
</evidence>
<comment type="subcellular location">
    <subcellularLocation>
        <location evidence="1">Nucleus</location>
    </subcellularLocation>
</comment>
<dbReference type="GO" id="GO:0001682">
    <property type="term" value="P:tRNA 5'-leader removal"/>
    <property type="evidence" value="ECO:0007669"/>
    <property type="project" value="InterPro"/>
</dbReference>
<dbReference type="EMBL" id="GDQN01005291">
    <property type="protein sequence ID" value="JAT85763.1"/>
    <property type="molecule type" value="Transcribed_RNA"/>
</dbReference>
<proteinExistence type="predicted"/>
<organism evidence="8">
    <name type="scientific">Pectinophora gossypiella</name>
    <name type="common">Cotton pink bollworm</name>
    <name type="synonym">Depressaria gossypiella</name>
    <dbReference type="NCBI Taxonomy" id="13191"/>
    <lineage>
        <taxon>Eukaryota</taxon>
        <taxon>Metazoa</taxon>
        <taxon>Ecdysozoa</taxon>
        <taxon>Arthropoda</taxon>
        <taxon>Hexapoda</taxon>
        <taxon>Insecta</taxon>
        <taxon>Pterygota</taxon>
        <taxon>Neoptera</taxon>
        <taxon>Endopterygota</taxon>
        <taxon>Lepidoptera</taxon>
        <taxon>Glossata</taxon>
        <taxon>Ditrysia</taxon>
        <taxon>Gelechioidea</taxon>
        <taxon>Gelechiidae</taxon>
        <taxon>Apatetrinae</taxon>
        <taxon>Pectinophora</taxon>
    </lineage>
</organism>
<feature type="domain" description="POPLD" evidence="6">
    <location>
        <begin position="471"/>
        <end position="559"/>
    </location>
</feature>
<feature type="domain" description="POP1 C-terminal" evidence="7">
    <location>
        <begin position="605"/>
        <end position="775"/>
    </location>
</feature>